<sequence>MPTDALSILLASTSASLALDLLIHPLDTIKTRVQSREYTQFLERNRGAGIWKYPGISRGLYQGIGTIVAASFPAAAAFFLTYEYTQSGLQVVRQKFGSDESSSIHVLSDFCAASAADLAACVVYAPAVALKNNAQMIQSEQPNISGPMTGRKLKVVAQSATSLAFKKFASPRQLWSGYPALVAHSLPVSVIQMPLYEAFRHYITEYRLEDEKSSYLEPEPKSRERKQRQITIKEVSVTAATRIMLDAAHTNAAQQQQMIKLVQEILRADGLRGLFRGCTINSVMMGLGSGLYFGLYESAKCWLRKGSPGAHLTVS</sequence>
<evidence type="ECO:0000256" key="9">
    <source>
        <dbReference type="PROSITE-ProRule" id="PRU00282"/>
    </source>
</evidence>
<comment type="subcellular location">
    <subcellularLocation>
        <location evidence="1">Membrane</location>
        <topology evidence="1">Multi-pass membrane protein</topology>
    </subcellularLocation>
</comment>
<keyword evidence="6" id="KW-0999">Mitochondrion inner membrane</keyword>
<dbReference type="OrthoDB" id="250329at2759"/>
<dbReference type="GO" id="GO:0016020">
    <property type="term" value="C:membrane"/>
    <property type="evidence" value="ECO:0007669"/>
    <property type="project" value="UniProtKB-SubCell"/>
</dbReference>
<evidence type="ECO:0000256" key="5">
    <source>
        <dbReference type="ARBA" id="ARBA00022737"/>
    </source>
</evidence>
<dbReference type="SUPFAM" id="SSF103506">
    <property type="entry name" value="Mitochondrial carrier"/>
    <property type="match status" value="2"/>
</dbReference>
<reference evidence="12 13" key="1">
    <citation type="submission" date="2019-04" db="EMBL/GenBank/DDBJ databases">
        <title>Friends and foes A comparative genomics study of 23 Aspergillus species from section Flavi.</title>
        <authorList>
            <consortium name="DOE Joint Genome Institute"/>
            <person name="Kjaerbolling I."/>
            <person name="Vesth T."/>
            <person name="Frisvad J.C."/>
            <person name="Nybo J.L."/>
            <person name="Theobald S."/>
            <person name="Kildgaard S."/>
            <person name="Isbrandt T."/>
            <person name="Kuo A."/>
            <person name="Sato A."/>
            <person name="Lyhne E.K."/>
            <person name="Kogle M.E."/>
            <person name="Wiebenga A."/>
            <person name="Kun R.S."/>
            <person name="Lubbers R.J."/>
            <person name="Makela M.R."/>
            <person name="Barry K."/>
            <person name="Chovatia M."/>
            <person name="Clum A."/>
            <person name="Daum C."/>
            <person name="Haridas S."/>
            <person name="He G."/>
            <person name="LaButti K."/>
            <person name="Lipzen A."/>
            <person name="Mondo S."/>
            <person name="Riley R."/>
            <person name="Salamov A."/>
            <person name="Simmons B.A."/>
            <person name="Magnuson J.K."/>
            <person name="Henrissat B."/>
            <person name="Mortensen U.H."/>
            <person name="Larsen T.O."/>
            <person name="Devries R.P."/>
            <person name="Grigoriev I.V."/>
            <person name="Machida M."/>
            <person name="Baker S.E."/>
            <person name="Andersen M.R."/>
        </authorList>
    </citation>
    <scope>NUCLEOTIDE SEQUENCE [LARGE SCALE GENOMIC DNA]</scope>
    <source>
        <strain evidence="12 13">IBT 18842</strain>
    </source>
</reference>
<evidence type="ECO:0000256" key="11">
    <source>
        <dbReference type="SAM" id="SignalP"/>
    </source>
</evidence>
<dbReference type="Gene3D" id="1.50.40.10">
    <property type="entry name" value="Mitochondrial carrier domain"/>
    <property type="match status" value="2"/>
</dbReference>
<evidence type="ECO:0000256" key="4">
    <source>
        <dbReference type="ARBA" id="ARBA00022692"/>
    </source>
</evidence>
<evidence type="ECO:0000256" key="7">
    <source>
        <dbReference type="ARBA" id="ARBA00022989"/>
    </source>
</evidence>
<comment type="similarity">
    <text evidence="2 10">Belongs to the mitochondrial carrier (TC 2.A.29) family.</text>
</comment>
<proteinExistence type="inferred from homology"/>
<keyword evidence="6" id="KW-0496">Mitochondrion</keyword>
<evidence type="ECO:0000256" key="10">
    <source>
        <dbReference type="RuleBase" id="RU000488"/>
    </source>
</evidence>
<dbReference type="EMBL" id="ML742122">
    <property type="protein sequence ID" value="KAE8149467.1"/>
    <property type="molecule type" value="Genomic_DNA"/>
</dbReference>
<evidence type="ECO:0000313" key="12">
    <source>
        <dbReference type="EMBL" id="KAE8149467.1"/>
    </source>
</evidence>
<organism evidence="12 13">
    <name type="scientific">Aspergillus avenaceus</name>
    <dbReference type="NCBI Taxonomy" id="36643"/>
    <lineage>
        <taxon>Eukaryota</taxon>
        <taxon>Fungi</taxon>
        <taxon>Dikarya</taxon>
        <taxon>Ascomycota</taxon>
        <taxon>Pezizomycotina</taxon>
        <taxon>Eurotiomycetes</taxon>
        <taxon>Eurotiomycetidae</taxon>
        <taxon>Eurotiales</taxon>
        <taxon>Aspergillaceae</taxon>
        <taxon>Aspergillus</taxon>
        <taxon>Aspergillus subgen. Circumdati</taxon>
    </lineage>
</organism>
<feature type="repeat" description="Solcar" evidence="9">
    <location>
        <begin position="228"/>
        <end position="302"/>
    </location>
</feature>
<keyword evidence="7" id="KW-1133">Transmembrane helix</keyword>
<keyword evidence="4 9" id="KW-0812">Transmembrane</keyword>
<evidence type="ECO:0000313" key="13">
    <source>
        <dbReference type="Proteomes" id="UP000325780"/>
    </source>
</evidence>
<dbReference type="InterPro" id="IPR018108">
    <property type="entry name" value="MCP_transmembrane"/>
</dbReference>
<keyword evidence="13" id="KW-1185">Reference proteome</keyword>
<name>A0A5N6TT34_ASPAV</name>
<dbReference type="AlphaFoldDB" id="A0A5N6TT34"/>
<dbReference type="PROSITE" id="PS50920">
    <property type="entry name" value="SOLCAR"/>
    <property type="match status" value="2"/>
</dbReference>
<feature type="repeat" description="Solcar" evidence="9">
    <location>
        <begin position="3"/>
        <end position="88"/>
    </location>
</feature>
<evidence type="ECO:0000256" key="2">
    <source>
        <dbReference type="ARBA" id="ARBA00006375"/>
    </source>
</evidence>
<dbReference type="PANTHER" id="PTHR45667">
    <property type="entry name" value="S-ADENOSYLMETHIONINE MITOCHONDRIAL CARRIER PROTEIN"/>
    <property type="match status" value="1"/>
</dbReference>
<keyword evidence="3 10" id="KW-0813">Transport</keyword>
<keyword evidence="11" id="KW-0732">Signal</keyword>
<protein>
    <submittedName>
        <fullName evidence="12">Mitochondrial carrier domain-containing protein</fullName>
    </submittedName>
</protein>
<dbReference type="Pfam" id="PF00153">
    <property type="entry name" value="Mito_carr"/>
    <property type="match status" value="2"/>
</dbReference>
<evidence type="ECO:0000256" key="1">
    <source>
        <dbReference type="ARBA" id="ARBA00004141"/>
    </source>
</evidence>
<gene>
    <name evidence="12" type="ORF">BDV25DRAFT_2167</name>
</gene>
<keyword evidence="5" id="KW-0677">Repeat</keyword>
<keyword evidence="8 9" id="KW-0472">Membrane</keyword>
<dbReference type="InterPro" id="IPR023395">
    <property type="entry name" value="MCP_dom_sf"/>
</dbReference>
<feature type="chain" id="PRO_5024950696" evidence="11">
    <location>
        <begin position="19"/>
        <end position="315"/>
    </location>
</feature>
<evidence type="ECO:0000256" key="8">
    <source>
        <dbReference type="ARBA" id="ARBA00023136"/>
    </source>
</evidence>
<dbReference type="Proteomes" id="UP000325780">
    <property type="component" value="Unassembled WGS sequence"/>
</dbReference>
<evidence type="ECO:0000256" key="3">
    <source>
        <dbReference type="ARBA" id="ARBA00022448"/>
    </source>
</evidence>
<feature type="signal peptide" evidence="11">
    <location>
        <begin position="1"/>
        <end position="18"/>
    </location>
</feature>
<accession>A0A5N6TT34</accession>
<evidence type="ECO:0000256" key="6">
    <source>
        <dbReference type="ARBA" id="ARBA00022792"/>
    </source>
</evidence>